<protein>
    <submittedName>
        <fullName evidence="2">Uncharacterized protein</fullName>
    </submittedName>
</protein>
<dbReference type="OrthoDB" id="4836262at2759"/>
<feature type="region of interest" description="Disordered" evidence="1">
    <location>
        <begin position="85"/>
        <end position="106"/>
    </location>
</feature>
<feature type="region of interest" description="Disordered" evidence="1">
    <location>
        <begin position="154"/>
        <end position="177"/>
    </location>
</feature>
<keyword evidence="3" id="KW-1185">Reference proteome</keyword>
<comment type="caution">
    <text evidence="2">The sequence shown here is derived from an EMBL/GenBank/DDBJ whole genome shotgun (WGS) entry which is preliminary data.</text>
</comment>
<name>A0A9P7QXB5_9PEZI</name>
<gene>
    <name evidence="2" type="ORF">JMJ77_009212</name>
</gene>
<dbReference type="Proteomes" id="UP000699042">
    <property type="component" value="Unassembled WGS sequence"/>
</dbReference>
<dbReference type="EMBL" id="JAESDN010000009">
    <property type="protein sequence ID" value="KAG7045124.1"/>
    <property type="molecule type" value="Genomic_DNA"/>
</dbReference>
<accession>A0A9P7QXB5</accession>
<organism evidence="2 3">
    <name type="scientific">Colletotrichum scovillei</name>
    <dbReference type="NCBI Taxonomy" id="1209932"/>
    <lineage>
        <taxon>Eukaryota</taxon>
        <taxon>Fungi</taxon>
        <taxon>Dikarya</taxon>
        <taxon>Ascomycota</taxon>
        <taxon>Pezizomycotina</taxon>
        <taxon>Sordariomycetes</taxon>
        <taxon>Hypocreomycetidae</taxon>
        <taxon>Glomerellales</taxon>
        <taxon>Glomerellaceae</taxon>
        <taxon>Colletotrichum</taxon>
        <taxon>Colletotrichum acutatum species complex</taxon>
    </lineage>
</organism>
<dbReference type="AlphaFoldDB" id="A0A9P7QXB5"/>
<sequence length="228" mass="24190">MGKGKGGIPTKKVQLGEGDAPMTHLPLPYALSPDSLKRLGVVTVQLRGRLQTSTSTSSHGLAILTHNTEIIHCKRILLIRRKPKIKRDREHSASSRSPSLAYTDTRPHNATMIPARSLPLRRLAAARSVTGLGAATATPIPATRRVGAQVRWSTHNPKEGDLGGPGGQEPVPSTSSAAQSWPTLVAIAAVGLGVGSYLVHMTGKSKGQGTVMEKGEFDKLAERVAPRK</sequence>
<evidence type="ECO:0000313" key="2">
    <source>
        <dbReference type="EMBL" id="KAG7045124.1"/>
    </source>
</evidence>
<evidence type="ECO:0000256" key="1">
    <source>
        <dbReference type="SAM" id="MobiDB-lite"/>
    </source>
</evidence>
<evidence type="ECO:0000313" key="3">
    <source>
        <dbReference type="Proteomes" id="UP000699042"/>
    </source>
</evidence>
<proteinExistence type="predicted"/>
<reference evidence="2" key="1">
    <citation type="submission" date="2021-05" db="EMBL/GenBank/DDBJ databases">
        <title>Comparative genomics of three Colletotrichum scovillei strains and genetic complementation revealed genes involved fungal growth and virulence on chili pepper.</title>
        <authorList>
            <person name="Hsieh D.-K."/>
            <person name="Chuang S.-C."/>
            <person name="Chen C.-Y."/>
            <person name="Chao Y.-T."/>
            <person name="Lu M.-Y.J."/>
            <person name="Lee M.-H."/>
            <person name="Shih M.-C."/>
        </authorList>
    </citation>
    <scope>NUCLEOTIDE SEQUENCE</scope>
    <source>
        <strain evidence="2">Coll-153</strain>
    </source>
</reference>